<dbReference type="AlphaFoldDB" id="A0A914S783"/>
<name>A0A914S783_PAREQ</name>
<keyword evidence="1" id="KW-0732">Signal</keyword>
<accession>A0A914S783</accession>
<feature type="signal peptide" evidence="1">
    <location>
        <begin position="1"/>
        <end position="23"/>
    </location>
</feature>
<organism evidence="2 3">
    <name type="scientific">Parascaris equorum</name>
    <name type="common">Equine roundworm</name>
    <dbReference type="NCBI Taxonomy" id="6256"/>
    <lineage>
        <taxon>Eukaryota</taxon>
        <taxon>Metazoa</taxon>
        <taxon>Ecdysozoa</taxon>
        <taxon>Nematoda</taxon>
        <taxon>Chromadorea</taxon>
        <taxon>Rhabditida</taxon>
        <taxon>Spirurina</taxon>
        <taxon>Ascaridomorpha</taxon>
        <taxon>Ascaridoidea</taxon>
        <taxon>Ascarididae</taxon>
        <taxon>Parascaris</taxon>
    </lineage>
</organism>
<evidence type="ECO:0000313" key="3">
    <source>
        <dbReference type="WBParaSite" id="PEQ_0001458801-mRNA-1"/>
    </source>
</evidence>
<dbReference type="Proteomes" id="UP000887564">
    <property type="component" value="Unplaced"/>
</dbReference>
<dbReference type="WBParaSite" id="PEQ_0001458801-mRNA-1">
    <property type="protein sequence ID" value="PEQ_0001458801-mRNA-1"/>
    <property type="gene ID" value="PEQ_0001458801"/>
</dbReference>
<keyword evidence="2" id="KW-1185">Reference proteome</keyword>
<sequence>MIGLGCMMKGVFQLGLLVVYMQSSYPPLEEHTETIVFDAFDGRALHAVGFHPESDGDKWQMFSSASSPLSQEEIVASIEFLNANYEVLNVNEFGRVQDAKFVIVVQVANHCLYLLCCYP</sequence>
<evidence type="ECO:0000313" key="2">
    <source>
        <dbReference type="Proteomes" id="UP000887564"/>
    </source>
</evidence>
<proteinExistence type="predicted"/>
<reference evidence="3" key="1">
    <citation type="submission" date="2022-11" db="UniProtKB">
        <authorList>
            <consortium name="WormBaseParasite"/>
        </authorList>
    </citation>
    <scope>IDENTIFICATION</scope>
</reference>
<feature type="chain" id="PRO_5037102579" evidence="1">
    <location>
        <begin position="24"/>
        <end position="119"/>
    </location>
</feature>
<protein>
    <submittedName>
        <fullName evidence="3">Uncharacterized protein</fullName>
    </submittedName>
</protein>
<evidence type="ECO:0000256" key="1">
    <source>
        <dbReference type="SAM" id="SignalP"/>
    </source>
</evidence>